<accession>A0ABP8HUD6</accession>
<keyword evidence="2" id="KW-0812">Transmembrane</keyword>
<evidence type="ECO:0000313" key="5">
    <source>
        <dbReference type="Proteomes" id="UP001501294"/>
    </source>
</evidence>
<proteinExistence type="predicted"/>
<evidence type="ECO:0000256" key="1">
    <source>
        <dbReference type="SAM" id="MobiDB-lite"/>
    </source>
</evidence>
<keyword evidence="5" id="KW-1185">Reference proteome</keyword>
<dbReference type="InterPro" id="IPR036680">
    <property type="entry name" value="SPOR-like_sf"/>
</dbReference>
<keyword evidence="2" id="KW-1133">Transmembrane helix</keyword>
<dbReference type="PROSITE" id="PS51724">
    <property type="entry name" value="SPOR"/>
    <property type="match status" value="1"/>
</dbReference>
<dbReference type="InterPro" id="IPR052521">
    <property type="entry name" value="Cell_div_SPOR-domain"/>
</dbReference>
<keyword evidence="2" id="KW-0472">Membrane</keyword>
<name>A0ABP8HUD6_9GAMM</name>
<evidence type="ECO:0000256" key="2">
    <source>
        <dbReference type="SAM" id="Phobius"/>
    </source>
</evidence>
<dbReference type="PANTHER" id="PTHR38687:SF2">
    <property type="entry name" value="CELL DIVISION PROTEIN FTSN"/>
    <property type="match status" value="1"/>
</dbReference>
<dbReference type="InterPro" id="IPR007730">
    <property type="entry name" value="SPOR-like_dom"/>
</dbReference>
<organism evidence="4 5">
    <name type="scientific">Kangiella taiwanensis</name>
    <dbReference type="NCBI Taxonomy" id="1079179"/>
    <lineage>
        <taxon>Bacteria</taxon>
        <taxon>Pseudomonadati</taxon>
        <taxon>Pseudomonadota</taxon>
        <taxon>Gammaproteobacteria</taxon>
        <taxon>Kangiellales</taxon>
        <taxon>Kangiellaceae</taxon>
        <taxon>Kangiella</taxon>
    </lineage>
</organism>
<sequence length="190" mass="21681">MTKDYAKRKRPKRKSNTRTPKKAAAKKPVSPIIVFISGILITLLGVFLWAIVKKPDVIKELVSDDKGVENTVQQQAETKQPAAQPKQTNDKKNTEFTYHETLTNKKVDVEVTKPKVSDSNKTYIMQCGAFKQLEDAERMKAELAFIGFQASVLSKGEWHRVRLGPYSSKRTAESDRHKLQNNNYQTCQIW</sequence>
<gene>
    <name evidence="4" type="ORF">GCM10023150_04320</name>
</gene>
<comment type="caution">
    <text evidence="4">The sequence shown here is derived from an EMBL/GenBank/DDBJ whole genome shotgun (WGS) entry which is preliminary data.</text>
</comment>
<feature type="region of interest" description="Disordered" evidence="1">
    <location>
        <begin position="72"/>
        <end position="95"/>
    </location>
</feature>
<feature type="transmembrane region" description="Helical" evidence="2">
    <location>
        <begin position="32"/>
        <end position="52"/>
    </location>
</feature>
<evidence type="ECO:0000313" key="4">
    <source>
        <dbReference type="EMBL" id="GAA4344628.1"/>
    </source>
</evidence>
<feature type="domain" description="SPOR" evidence="3">
    <location>
        <begin position="117"/>
        <end position="190"/>
    </location>
</feature>
<dbReference type="Gene3D" id="3.30.70.1070">
    <property type="entry name" value="Sporulation related repeat"/>
    <property type="match status" value="1"/>
</dbReference>
<reference evidence="5" key="1">
    <citation type="journal article" date="2019" name="Int. J. Syst. Evol. Microbiol.">
        <title>The Global Catalogue of Microorganisms (GCM) 10K type strain sequencing project: providing services to taxonomists for standard genome sequencing and annotation.</title>
        <authorList>
            <consortium name="The Broad Institute Genomics Platform"/>
            <consortium name="The Broad Institute Genome Sequencing Center for Infectious Disease"/>
            <person name="Wu L."/>
            <person name="Ma J."/>
        </authorList>
    </citation>
    <scope>NUCLEOTIDE SEQUENCE [LARGE SCALE GENOMIC DNA]</scope>
    <source>
        <strain evidence="5">JCM 17727</strain>
    </source>
</reference>
<feature type="region of interest" description="Disordered" evidence="1">
    <location>
        <begin position="1"/>
        <end position="24"/>
    </location>
</feature>
<dbReference type="PANTHER" id="PTHR38687">
    <property type="entry name" value="CELL DIVISION PROTEIN DEDD-RELATED"/>
    <property type="match status" value="1"/>
</dbReference>
<dbReference type="Proteomes" id="UP001501294">
    <property type="component" value="Unassembled WGS sequence"/>
</dbReference>
<dbReference type="RefSeq" id="WP_223577236.1">
    <property type="nucleotide sequence ID" value="NZ_BAABFU010000001.1"/>
</dbReference>
<protein>
    <submittedName>
        <fullName evidence="4">SPOR domain-containing protein</fullName>
    </submittedName>
</protein>
<dbReference type="Pfam" id="PF05036">
    <property type="entry name" value="SPOR"/>
    <property type="match status" value="1"/>
</dbReference>
<dbReference type="SUPFAM" id="SSF110997">
    <property type="entry name" value="Sporulation related repeat"/>
    <property type="match status" value="1"/>
</dbReference>
<evidence type="ECO:0000259" key="3">
    <source>
        <dbReference type="PROSITE" id="PS51724"/>
    </source>
</evidence>
<dbReference type="EMBL" id="BAABFU010000001">
    <property type="protein sequence ID" value="GAA4344628.1"/>
    <property type="molecule type" value="Genomic_DNA"/>
</dbReference>